<sequence>MKSEPNKTRKHHYVAQCLQREFSFDGGNSIYGFDIRSRNAFVLSKPNVFKIEYNLQSKDMFLIDHIEDGKQYNLEDEFCRAENLFGKNISTLNKIALADMERDIPRLRDILKNLTVYSFLDVMRNPLRLPALAQSISSTNQTFQGHLYNALSEPWLSNTPNIHTKLLAVAFERNDYIEVFNTLFTKTEAWVSSTLFCYTENFLGNSGIALSDYSVLEFNENDGIVNYVSSISNDKLLSIRIDTSLVLSILSGNATTKKRRKYQPDIRVKVDNEKMLTAYNLLAIHCSRDRVFSNMKTIFGVYNYVPSE</sequence>
<proteinExistence type="predicted"/>
<dbReference type="KEGG" id="ppr:PBPRA1456"/>
<dbReference type="Proteomes" id="UP000000593">
    <property type="component" value="Chromosome 1"/>
</dbReference>
<accession>Q6LS59</accession>
<dbReference type="InterPro" id="IPR025332">
    <property type="entry name" value="DUF4238"/>
</dbReference>
<organism evidence="1 2">
    <name type="scientific">Photobacterium profundum (strain SS9)</name>
    <dbReference type="NCBI Taxonomy" id="298386"/>
    <lineage>
        <taxon>Bacteria</taxon>
        <taxon>Pseudomonadati</taxon>
        <taxon>Pseudomonadota</taxon>
        <taxon>Gammaproteobacteria</taxon>
        <taxon>Vibrionales</taxon>
        <taxon>Vibrionaceae</taxon>
        <taxon>Photobacterium</taxon>
    </lineage>
</organism>
<evidence type="ECO:0008006" key="3">
    <source>
        <dbReference type="Google" id="ProtNLM"/>
    </source>
</evidence>
<dbReference type="Pfam" id="PF14022">
    <property type="entry name" value="DUF4238"/>
    <property type="match status" value="1"/>
</dbReference>
<gene>
    <name evidence="1" type="ordered locus">PBPRA1456</name>
</gene>
<evidence type="ECO:0000313" key="2">
    <source>
        <dbReference type="Proteomes" id="UP000000593"/>
    </source>
</evidence>
<dbReference type="AlphaFoldDB" id="Q6LS59"/>
<dbReference type="HOGENOM" id="CLU_902695_0_0_6"/>
<name>Q6LS59_PHOPR</name>
<reference evidence="2" key="1">
    <citation type="journal article" date="2005" name="Science">
        <title>Life at depth: Photobacterium profundum genome sequence and expression analysis.</title>
        <authorList>
            <person name="Vezzi A."/>
            <person name="Campanaro S."/>
            <person name="D'Angelo M."/>
            <person name="Simonato F."/>
            <person name="Vitulo N."/>
            <person name="Lauro F.M."/>
            <person name="Cestaro A."/>
            <person name="Malacrida G."/>
            <person name="Simionati B."/>
            <person name="Cannata N."/>
            <person name="Romualdi C."/>
            <person name="Bartlett D.H."/>
            <person name="Valle G."/>
        </authorList>
    </citation>
    <scope>NUCLEOTIDE SEQUENCE [LARGE SCALE GENOMIC DNA]</scope>
    <source>
        <strain evidence="2">ATCC BAA-1253 / SS9</strain>
    </source>
</reference>
<dbReference type="EMBL" id="CR378667">
    <property type="protein sequence ID" value="CAG19867.1"/>
    <property type="molecule type" value="Genomic_DNA"/>
</dbReference>
<evidence type="ECO:0000313" key="1">
    <source>
        <dbReference type="EMBL" id="CAG19867.1"/>
    </source>
</evidence>
<protein>
    <recommendedName>
        <fullName evidence="3">DUF4238 domain-containing protein</fullName>
    </recommendedName>
</protein>
<keyword evidence="2" id="KW-1185">Reference proteome</keyword>
<dbReference type="RefSeq" id="WP_011218190.1">
    <property type="nucleotide sequence ID" value="NC_006370.1"/>
</dbReference>